<evidence type="ECO:0000313" key="1">
    <source>
        <dbReference type="EMBL" id="RXR24669.1"/>
    </source>
</evidence>
<keyword evidence="2" id="KW-1185">Reference proteome</keyword>
<reference evidence="2" key="1">
    <citation type="submission" date="2019-01" db="EMBL/GenBank/DDBJ databases">
        <title>Cytophagaceae bacterium strain CAR-16.</title>
        <authorList>
            <person name="Chen W.-M."/>
        </authorList>
    </citation>
    <scope>NUCLEOTIDE SEQUENCE [LARGE SCALE GENOMIC DNA]</scope>
    <source>
        <strain evidence="2">WWJ-16</strain>
    </source>
</reference>
<proteinExistence type="predicted"/>
<name>A0A4Q1KDM2_9FLAO</name>
<dbReference type="Proteomes" id="UP000289857">
    <property type="component" value="Unassembled WGS sequence"/>
</dbReference>
<comment type="caution">
    <text evidence="1">The sequence shown here is derived from an EMBL/GenBank/DDBJ whole genome shotgun (WGS) entry which is preliminary data.</text>
</comment>
<dbReference type="OrthoDB" id="1374164at2"/>
<accession>A0A4Q1KDM2</accession>
<dbReference type="EMBL" id="SBKN01000001">
    <property type="protein sequence ID" value="RXR24669.1"/>
    <property type="molecule type" value="Genomic_DNA"/>
</dbReference>
<dbReference type="RefSeq" id="WP_129460647.1">
    <property type="nucleotide sequence ID" value="NZ_SBKN01000001.1"/>
</dbReference>
<organism evidence="1 2">
    <name type="scientific">Flavobacterium stagni</name>
    <dbReference type="NCBI Taxonomy" id="2506421"/>
    <lineage>
        <taxon>Bacteria</taxon>
        <taxon>Pseudomonadati</taxon>
        <taxon>Bacteroidota</taxon>
        <taxon>Flavobacteriia</taxon>
        <taxon>Flavobacteriales</taxon>
        <taxon>Flavobacteriaceae</taxon>
        <taxon>Flavobacterium</taxon>
    </lineage>
</organism>
<dbReference type="AlphaFoldDB" id="A0A4Q1KDM2"/>
<protein>
    <submittedName>
        <fullName evidence="1">Uncharacterized protein</fullName>
    </submittedName>
</protein>
<evidence type="ECO:0000313" key="2">
    <source>
        <dbReference type="Proteomes" id="UP000289857"/>
    </source>
</evidence>
<gene>
    <name evidence="1" type="ORF">EQG61_04270</name>
</gene>
<sequence length="120" mass="14041">MATAKLAVYDTSKGFSSFVKHYFSKRVDIEVCTSKKKFSLEWFKNFKHCFFVVNDIEDLFNLMKVAQLHNDVVAGSPSRILEMKIKTVNDQDVKVMDFSLNKNELMLYIDNYLKNNQLLE</sequence>